<accession>A0A9D4HVW6</accession>
<reference evidence="2" key="1">
    <citation type="journal article" date="2019" name="bioRxiv">
        <title>The Genome of the Zebra Mussel, Dreissena polymorpha: A Resource for Invasive Species Research.</title>
        <authorList>
            <person name="McCartney M.A."/>
            <person name="Auch B."/>
            <person name="Kono T."/>
            <person name="Mallez S."/>
            <person name="Zhang Y."/>
            <person name="Obille A."/>
            <person name="Becker A."/>
            <person name="Abrahante J.E."/>
            <person name="Garbe J."/>
            <person name="Badalamenti J.P."/>
            <person name="Herman A."/>
            <person name="Mangelson H."/>
            <person name="Liachko I."/>
            <person name="Sullivan S."/>
            <person name="Sone E.D."/>
            <person name="Koren S."/>
            <person name="Silverstein K.A.T."/>
            <person name="Beckman K.B."/>
            <person name="Gohl D.M."/>
        </authorList>
    </citation>
    <scope>NUCLEOTIDE SEQUENCE</scope>
    <source>
        <strain evidence="2">Duluth1</strain>
        <tissue evidence="2">Whole animal</tissue>
    </source>
</reference>
<proteinExistence type="predicted"/>
<comment type="caution">
    <text evidence="2">The sequence shown here is derived from an EMBL/GenBank/DDBJ whole genome shotgun (WGS) entry which is preliminary data.</text>
</comment>
<evidence type="ECO:0000313" key="2">
    <source>
        <dbReference type="EMBL" id="KAH3734857.1"/>
    </source>
</evidence>
<feature type="compositionally biased region" description="Basic and acidic residues" evidence="1">
    <location>
        <begin position="310"/>
        <end position="322"/>
    </location>
</feature>
<organism evidence="2 3">
    <name type="scientific">Dreissena polymorpha</name>
    <name type="common">Zebra mussel</name>
    <name type="synonym">Mytilus polymorpha</name>
    <dbReference type="NCBI Taxonomy" id="45954"/>
    <lineage>
        <taxon>Eukaryota</taxon>
        <taxon>Metazoa</taxon>
        <taxon>Spiralia</taxon>
        <taxon>Lophotrochozoa</taxon>
        <taxon>Mollusca</taxon>
        <taxon>Bivalvia</taxon>
        <taxon>Autobranchia</taxon>
        <taxon>Heteroconchia</taxon>
        <taxon>Euheterodonta</taxon>
        <taxon>Imparidentia</taxon>
        <taxon>Neoheterodontei</taxon>
        <taxon>Myida</taxon>
        <taxon>Dreissenoidea</taxon>
        <taxon>Dreissenidae</taxon>
        <taxon>Dreissena</taxon>
    </lineage>
</organism>
<feature type="compositionally biased region" description="Polar residues" evidence="1">
    <location>
        <begin position="325"/>
        <end position="379"/>
    </location>
</feature>
<dbReference type="Proteomes" id="UP000828390">
    <property type="component" value="Unassembled WGS sequence"/>
</dbReference>
<protein>
    <submittedName>
        <fullName evidence="2">Uncharacterized protein</fullName>
    </submittedName>
</protein>
<reference evidence="2" key="2">
    <citation type="submission" date="2020-11" db="EMBL/GenBank/DDBJ databases">
        <authorList>
            <person name="McCartney M.A."/>
            <person name="Auch B."/>
            <person name="Kono T."/>
            <person name="Mallez S."/>
            <person name="Becker A."/>
            <person name="Gohl D.M."/>
            <person name="Silverstein K.A.T."/>
            <person name="Koren S."/>
            <person name="Bechman K.B."/>
            <person name="Herman A."/>
            <person name="Abrahante J.E."/>
            <person name="Garbe J."/>
        </authorList>
    </citation>
    <scope>NUCLEOTIDE SEQUENCE</scope>
    <source>
        <strain evidence="2">Duluth1</strain>
        <tissue evidence="2">Whole animal</tissue>
    </source>
</reference>
<dbReference type="EMBL" id="JAIWYP010000011">
    <property type="protein sequence ID" value="KAH3734857.1"/>
    <property type="molecule type" value="Genomic_DNA"/>
</dbReference>
<name>A0A9D4HVW6_DREPO</name>
<sequence>MGWKQMKNKQAMKRRDPTTTPEYGPATDRQTMRFRGHLKLFWTDALTALHSQMAESRDAWQRAGRPRGTQHSAYRQYKEDNANFRRVMRQCADRYMAELDNKLEHDSVHDTVSFWKTVNFRKHGSGANLGWGIQFNGTTYRSREDIVDQWAKYFTDLYIPSNLHDFDAEWEHYVKQEVDETFRGLSPDQDVTVSPSLVAECIKTLSKGKPCGPDNITHEHFLYAVLPKAIYGKADCSRTIHLEIDPHPGQYRGIHPNKRTFRENYPQPAPFRGNYPQPALFRGIYPQPASFRKSTPNQHPSEESTPNQHPSEESTHNQHPLEESTPIQHPSEESTPNQHLSEESTPNQHPSEESTPNQHPSEESTPNQHPSEESTPNQHPSEESAHNQHPLEESTPIQHPSEESTPNQHLSEESTPNQHPSEESTPNQHPSEESTPNQHPSEKSTPNQHPSEESTPNQHPSEKSNPNQHPSEESTPNQHPS</sequence>
<evidence type="ECO:0000256" key="1">
    <source>
        <dbReference type="SAM" id="MobiDB-lite"/>
    </source>
</evidence>
<feature type="compositionally biased region" description="Polar residues" evidence="1">
    <location>
        <begin position="395"/>
        <end position="481"/>
    </location>
</feature>
<feature type="compositionally biased region" description="Basic and acidic residues" evidence="1">
    <location>
        <begin position="380"/>
        <end position="392"/>
    </location>
</feature>
<dbReference type="AlphaFoldDB" id="A0A9D4HVW6"/>
<feature type="compositionally biased region" description="Basic residues" evidence="1">
    <location>
        <begin position="1"/>
        <end position="12"/>
    </location>
</feature>
<evidence type="ECO:0000313" key="3">
    <source>
        <dbReference type="Proteomes" id="UP000828390"/>
    </source>
</evidence>
<feature type="region of interest" description="Disordered" evidence="1">
    <location>
        <begin position="1"/>
        <end position="29"/>
    </location>
</feature>
<feature type="compositionally biased region" description="Polar residues" evidence="1">
    <location>
        <begin position="292"/>
        <end position="309"/>
    </location>
</feature>
<keyword evidence="3" id="KW-1185">Reference proteome</keyword>
<feature type="region of interest" description="Disordered" evidence="1">
    <location>
        <begin position="249"/>
        <end position="481"/>
    </location>
</feature>
<gene>
    <name evidence="2" type="ORF">DPMN_041307</name>
</gene>